<keyword evidence="1" id="KW-0269">Exonuclease</keyword>
<dbReference type="InterPro" id="IPR011335">
    <property type="entry name" value="Restrct_endonuc-II-like"/>
</dbReference>
<organism evidence="1">
    <name type="scientific">Marseillevirus LCMAC202</name>
    <dbReference type="NCBI Taxonomy" id="2506606"/>
    <lineage>
        <taxon>Viruses</taxon>
        <taxon>Varidnaviria</taxon>
        <taxon>Bamfordvirae</taxon>
        <taxon>Nucleocytoviricota</taxon>
        <taxon>Megaviricetes</taxon>
        <taxon>Pimascovirales</taxon>
        <taxon>Pimascovirales incertae sedis</taxon>
        <taxon>Marseilleviridae</taxon>
    </lineage>
</organism>
<name>A0A481YZ08_9VIRU</name>
<accession>A0A481YZ08</accession>
<gene>
    <name evidence="1" type="ORF">LCMAC202_05130</name>
</gene>
<keyword evidence="1" id="KW-0378">Hydrolase</keyword>
<keyword evidence="1" id="KW-0540">Nuclease</keyword>
<sequence>MTSLLQQNIHPRDKHIEFDEPTHIYTIDGDNNYKSVTTWIHDFFPYFDADHVIAKMRAGKNWGPSNKYYGLTNEEIKEGWKQNGQEAAMLGTAIHLNIEYFYNDQPFTPGFEDTPEYQLFQEYQSDHLLYKPYRTEWTVYSKKYRLAGSIDMVYIDPDDPDKVVLADWKRSKEIRYSNKWEKGFGPLAETDNCNYNHYCLQLNLYRLILEKYYRKQVTEMFLVILHPNQNTYIKIVVPRIWKPIMEMLAERKNEIKGRSVL</sequence>
<dbReference type="SUPFAM" id="SSF52980">
    <property type="entry name" value="Restriction endonuclease-like"/>
    <property type="match status" value="1"/>
</dbReference>
<evidence type="ECO:0000313" key="1">
    <source>
        <dbReference type="EMBL" id="QBK88151.1"/>
    </source>
</evidence>
<proteinExistence type="predicted"/>
<protein>
    <submittedName>
        <fullName evidence="1">Exonuclease</fullName>
    </submittedName>
</protein>
<dbReference type="Gene3D" id="3.90.320.10">
    <property type="match status" value="1"/>
</dbReference>
<dbReference type="EMBL" id="MK500376">
    <property type="protein sequence ID" value="QBK88151.1"/>
    <property type="molecule type" value="Genomic_DNA"/>
</dbReference>
<reference evidence="1" key="1">
    <citation type="journal article" date="2019" name="MBio">
        <title>Virus Genomes from Deep Sea Sediments Expand the Ocean Megavirome and Support Independent Origins of Viral Gigantism.</title>
        <authorList>
            <person name="Backstrom D."/>
            <person name="Yutin N."/>
            <person name="Jorgensen S.L."/>
            <person name="Dharamshi J."/>
            <person name="Homa F."/>
            <person name="Zaremba-Niedwiedzka K."/>
            <person name="Spang A."/>
            <person name="Wolf Y.I."/>
            <person name="Koonin E.V."/>
            <person name="Ettema T.J."/>
        </authorList>
    </citation>
    <scope>NUCLEOTIDE SEQUENCE</scope>
</reference>
<dbReference type="GO" id="GO:0004527">
    <property type="term" value="F:exonuclease activity"/>
    <property type="evidence" value="ECO:0007669"/>
    <property type="project" value="UniProtKB-KW"/>
</dbReference>
<dbReference type="InterPro" id="IPR011604">
    <property type="entry name" value="PDDEXK-like_dom_sf"/>
</dbReference>